<reference evidence="4 5" key="1">
    <citation type="journal article" date="2022" name="G3 (Bethesda)">
        <title>Enemy or ally: a genomic approach to elucidate the lifestyle of Phyllosticta citrichinaensis.</title>
        <authorList>
            <person name="Buijs V.A."/>
            <person name="Groenewald J.Z."/>
            <person name="Haridas S."/>
            <person name="LaButti K.M."/>
            <person name="Lipzen A."/>
            <person name="Martin F.M."/>
            <person name="Barry K."/>
            <person name="Grigoriev I.V."/>
            <person name="Crous P.W."/>
            <person name="Seidl M.F."/>
        </authorList>
    </citation>
    <scope>NUCLEOTIDE SEQUENCE [LARGE SCALE GENOMIC DNA]</scope>
    <source>
        <strain evidence="4 5">CBS 129764</strain>
    </source>
</reference>
<dbReference type="PANTHER" id="PTHR10683">
    <property type="entry name" value="TRANSALDOLASE"/>
    <property type="match status" value="1"/>
</dbReference>
<evidence type="ECO:0000313" key="4">
    <source>
        <dbReference type="EMBL" id="KAK8159407.1"/>
    </source>
</evidence>
<dbReference type="InterPro" id="IPR013785">
    <property type="entry name" value="Aldolase_TIM"/>
</dbReference>
<comment type="caution">
    <text evidence="4">The sequence shown here is derived from an EMBL/GenBank/DDBJ whole genome shotgun (WGS) entry which is preliminary data.</text>
</comment>
<proteinExistence type="predicted"/>
<evidence type="ECO:0000256" key="2">
    <source>
        <dbReference type="RuleBase" id="RU000501"/>
    </source>
</evidence>
<accession>A0ABR1XL59</accession>
<dbReference type="Proteomes" id="UP001456524">
    <property type="component" value="Unassembled WGS sequence"/>
</dbReference>
<evidence type="ECO:0000313" key="5">
    <source>
        <dbReference type="Proteomes" id="UP001456524"/>
    </source>
</evidence>
<dbReference type="InterPro" id="IPR001585">
    <property type="entry name" value="TAL/FSA"/>
</dbReference>
<comment type="function">
    <text evidence="2">Catalyzes the rate-limiting step of the non-oxidative phase in the pentose phosphate pathway. Catalyzes the reversible conversion of sedheptulose-7-phosphate and D-glyceraldehyde 3-phosphate into erythrose-4-phosphate and beta-D-fructose 6-phosphate.</text>
</comment>
<sequence length="363" mass="39038">MATAGAPPQTLLDYWRSTATSIDCDTLDVNVAADLGPFVDCTSNQAIAALELERHEHRELVLKAARLARGMKEKGEWGDVPVEKLGGEIATILLAHTMLPHLTHRVHLQTDPTAAHSTTSTTTSALRLVSLFHALSPIQPASPSLAIDRLCLKIPSTHAGLLAAHQLHQPPHNLTTLATTLFALPQAALAAQVRCAYVAPYVNSLQLHFEPGFAGSEQAARERQLAMQEVRRALAYYDAVGARGKPAVLPASLGSVGECTALVRLGVEHLTVAPGLLREAAATPYELARPSPAEGSDVDGANGANESWEKPLDYLNDKDGFERAFAAANGGREKQKLDHSIRVFVEFQDQLEARVKKALEEMA</sequence>
<evidence type="ECO:0000256" key="1">
    <source>
        <dbReference type="ARBA" id="ARBA00023270"/>
    </source>
</evidence>
<dbReference type="PROSITE" id="PS00958">
    <property type="entry name" value="TRANSALDOLASE_2"/>
    <property type="match status" value="1"/>
</dbReference>
<dbReference type="EC" id="2.2.1.2" evidence="2"/>
<keyword evidence="2" id="KW-0570">Pentose shunt</keyword>
<dbReference type="SUPFAM" id="SSF51569">
    <property type="entry name" value="Aldolase"/>
    <property type="match status" value="1"/>
</dbReference>
<feature type="region of interest" description="Disordered" evidence="3">
    <location>
        <begin position="289"/>
        <end position="310"/>
    </location>
</feature>
<comment type="catalytic activity">
    <reaction evidence="2">
        <text>D-sedoheptulose 7-phosphate + D-glyceraldehyde 3-phosphate = D-erythrose 4-phosphate + beta-D-fructose 6-phosphate</text>
        <dbReference type="Rhea" id="RHEA:17053"/>
        <dbReference type="ChEBI" id="CHEBI:16897"/>
        <dbReference type="ChEBI" id="CHEBI:57483"/>
        <dbReference type="ChEBI" id="CHEBI:57634"/>
        <dbReference type="ChEBI" id="CHEBI:59776"/>
        <dbReference type="EC" id="2.2.1.2"/>
    </reaction>
</comment>
<evidence type="ECO:0000256" key="3">
    <source>
        <dbReference type="SAM" id="MobiDB-lite"/>
    </source>
</evidence>
<dbReference type="Pfam" id="PF00923">
    <property type="entry name" value="TAL_FSA"/>
    <property type="match status" value="1"/>
</dbReference>
<organism evidence="4 5">
    <name type="scientific">Phyllosticta citrichinensis</name>
    <dbReference type="NCBI Taxonomy" id="1130410"/>
    <lineage>
        <taxon>Eukaryota</taxon>
        <taxon>Fungi</taxon>
        <taxon>Dikarya</taxon>
        <taxon>Ascomycota</taxon>
        <taxon>Pezizomycotina</taxon>
        <taxon>Dothideomycetes</taxon>
        <taxon>Dothideomycetes incertae sedis</taxon>
        <taxon>Botryosphaeriales</taxon>
        <taxon>Phyllostictaceae</taxon>
        <taxon>Phyllosticta</taxon>
    </lineage>
</organism>
<keyword evidence="5" id="KW-1185">Reference proteome</keyword>
<dbReference type="InterPro" id="IPR018225">
    <property type="entry name" value="Transaldolase_AS"/>
</dbReference>
<keyword evidence="1" id="KW-0704">Schiff base</keyword>
<protein>
    <recommendedName>
        <fullName evidence="2">Transaldolase</fullName>
        <ecNumber evidence="2">2.2.1.2</ecNumber>
    </recommendedName>
</protein>
<dbReference type="Gene3D" id="3.20.20.70">
    <property type="entry name" value="Aldolase class I"/>
    <property type="match status" value="1"/>
</dbReference>
<comment type="pathway">
    <text evidence="2">Carbohydrate degradation; pentose phosphate pathway; D-glyceraldehyde 3-phosphate and beta-D-fructose 6-phosphate from D-ribose 5-phosphate and D-xylulose 5-phosphate (non-oxidative stage): step 2/3.</text>
</comment>
<dbReference type="EMBL" id="JBBWUH010000008">
    <property type="protein sequence ID" value="KAK8159407.1"/>
    <property type="molecule type" value="Genomic_DNA"/>
</dbReference>
<name>A0ABR1XL59_9PEZI</name>
<dbReference type="PANTHER" id="PTHR10683:SF34">
    <property type="entry name" value="TRANSALDOLASE"/>
    <property type="match status" value="1"/>
</dbReference>
<keyword evidence="2" id="KW-0808">Transferase</keyword>
<gene>
    <name evidence="4" type="ORF">IWX90DRAFT_300120</name>
</gene>